<name>A0A318ZZY1_9EURO</name>
<dbReference type="Pfam" id="PF07930">
    <property type="entry name" value="DAP_B"/>
    <property type="match status" value="1"/>
</dbReference>
<feature type="domain" description="Beta-lactamase-related" evidence="3">
    <location>
        <begin position="8"/>
        <end position="341"/>
    </location>
</feature>
<keyword evidence="1" id="KW-0645">Protease</keyword>
<keyword evidence="6" id="KW-1185">Reference proteome</keyword>
<proteinExistence type="inferred from homology"/>
<dbReference type="InterPro" id="IPR027279">
    <property type="entry name" value="D_amino_pept/lipop_sf"/>
</dbReference>
<dbReference type="EMBL" id="KZ821218">
    <property type="protein sequence ID" value="PYH49790.1"/>
    <property type="molecule type" value="Genomic_DNA"/>
</dbReference>
<evidence type="ECO:0000259" key="3">
    <source>
        <dbReference type="Pfam" id="PF00144"/>
    </source>
</evidence>
<dbReference type="Pfam" id="PF00144">
    <property type="entry name" value="Beta-lactamase"/>
    <property type="match status" value="1"/>
</dbReference>
<evidence type="ECO:0000313" key="5">
    <source>
        <dbReference type="EMBL" id="PYH49790.1"/>
    </source>
</evidence>
<keyword evidence="1" id="KW-0031">Aminopeptidase</keyword>
<dbReference type="RefSeq" id="XP_025435772.1">
    <property type="nucleotide sequence ID" value="XM_025573915.1"/>
</dbReference>
<dbReference type="Gene3D" id="3.40.710.10">
    <property type="entry name" value="DD-peptidase/beta-lactamase superfamily"/>
    <property type="match status" value="1"/>
</dbReference>
<dbReference type="InterPro" id="IPR050491">
    <property type="entry name" value="AmpC-like"/>
</dbReference>
<keyword evidence="1" id="KW-0378">Hydrolase</keyword>
<dbReference type="Proteomes" id="UP000248349">
    <property type="component" value="Unassembled WGS sequence"/>
</dbReference>
<evidence type="ECO:0000259" key="4">
    <source>
        <dbReference type="Pfam" id="PF07930"/>
    </source>
</evidence>
<dbReference type="GO" id="GO:0004177">
    <property type="term" value="F:aminopeptidase activity"/>
    <property type="evidence" value="ECO:0007669"/>
    <property type="project" value="UniProtKB-KW"/>
</dbReference>
<dbReference type="PANTHER" id="PTHR46825">
    <property type="entry name" value="D-ALANYL-D-ALANINE-CARBOXYPEPTIDASE/ENDOPEPTIDASE AMPH"/>
    <property type="match status" value="1"/>
</dbReference>
<evidence type="ECO:0000256" key="1">
    <source>
        <dbReference type="ARBA" id="ARBA00022438"/>
    </source>
</evidence>
<dbReference type="OrthoDB" id="5946976at2759"/>
<comment type="similarity">
    <text evidence="2">Belongs to the peptidase S12 family.</text>
</comment>
<organism evidence="5 6">
    <name type="scientific">Aspergillus saccharolyticus JOP 1030-1</name>
    <dbReference type="NCBI Taxonomy" id="1450539"/>
    <lineage>
        <taxon>Eukaryota</taxon>
        <taxon>Fungi</taxon>
        <taxon>Dikarya</taxon>
        <taxon>Ascomycota</taxon>
        <taxon>Pezizomycotina</taxon>
        <taxon>Eurotiomycetes</taxon>
        <taxon>Eurotiomycetidae</taxon>
        <taxon>Eurotiales</taxon>
        <taxon>Aspergillaceae</taxon>
        <taxon>Aspergillus</taxon>
        <taxon>Aspergillus subgen. Circumdati</taxon>
    </lineage>
</organism>
<evidence type="ECO:0000313" key="6">
    <source>
        <dbReference type="Proteomes" id="UP000248349"/>
    </source>
</evidence>
<sequence>MITQDSIDQVLETLPLRYSGPGGALAILQNGKLLGQRVWGYADVAKRIHMDPDTRMPICSITKQFICALLLDLKQNPTPAMTARGTDIDAQFEDKLRETLHPDIFAAHPELSVQHLCDMQSGLRDYWAMTALWGAEPEGEFRLARQYAPMLTRTKSFQFAPGTEYSYCNVNFHVLGRVIERVAGGELGGLLRERVLAPAGMDTAVLWPSNATLPGPCIGYEGTEQTGYVAAVNNMEWSGDAGLVASLKDMIAWETHLHRLYAEGPDNWYARAASKPTTFADGTTPAMYHFGLIHEFADGVHTVGHSGALRGWRSHRRHAPEAGISVIVLLNHEASVGPAVEYAFQALLQKSAPESPIVEPTPAWEGSFLDRDTQLVVRVRPGSKRGQLVLAYAGADETLRLTDPSHGETAWMKARIDGDVLHVHRIKENRKLEARRLVSRPSSFQDASLTGDYRCEEVDSVFHCWGEAGLLYGEFDGYLGRGTATVMRYVGDDVWVLTCPRGLDAPAPGDWTVVFRRGEDGAVEGFTMGCWLARRVEFVKLKSAIHLEDI</sequence>
<feature type="domain" description="D-aminopeptidase" evidence="4">
    <location>
        <begin position="358"/>
        <end position="538"/>
    </location>
</feature>
<dbReference type="InterPro" id="IPR001466">
    <property type="entry name" value="Beta-lactam-related"/>
</dbReference>
<dbReference type="InterPro" id="IPR012338">
    <property type="entry name" value="Beta-lactam/transpept-like"/>
</dbReference>
<dbReference type="NCBIfam" id="NF009622">
    <property type="entry name" value="PRK13128.1"/>
    <property type="match status" value="1"/>
</dbReference>
<dbReference type="PANTHER" id="PTHR46825:SF9">
    <property type="entry name" value="BETA-LACTAMASE-RELATED DOMAIN-CONTAINING PROTEIN"/>
    <property type="match status" value="1"/>
</dbReference>
<dbReference type="SUPFAM" id="SSF50886">
    <property type="entry name" value="D-aminopeptidase, middle and C-terminal domains"/>
    <property type="match status" value="2"/>
</dbReference>
<evidence type="ECO:0000256" key="2">
    <source>
        <dbReference type="ARBA" id="ARBA00038215"/>
    </source>
</evidence>
<dbReference type="AlphaFoldDB" id="A0A318ZZY1"/>
<reference evidence="5 6" key="1">
    <citation type="submission" date="2016-12" db="EMBL/GenBank/DDBJ databases">
        <title>The genomes of Aspergillus section Nigri reveals drivers in fungal speciation.</title>
        <authorList>
            <consortium name="DOE Joint Genome Institute"/>
            <person name="Vesth T.C."/>
            <person name="Nybo J."/>
            <person name="Theobald S."/>
            <person name="Brandl J."/>
            <person name="Frisvad J.C."/>
            <person name="Nielsen K.F."/>
            <person name="Lyhne E.K."/>
            <person name="Kogle M.E."/>
            <person name="Kuo A."/>
            <person name="Riley R."/>
            <person name="Clum A."/>
            <person name="Nolan M."/>
            <person name="Lipzen A."/>
            <person name="Salamov A."/>
            <person name="Henrissat B."/>
            <person name="Wiebenga A."/>
            <person name="De Vries R.P."/>
            <person name="Grigoriev I.V."/>
            <person name="Mortensen U.H."/>
            <person name="Andersen M.R."/>
            <person name="Baker S.E."/>
        </authorList>
    </citation>
    <scope>NUCLEOTIDE SEQUENCE [LARGE SCALE GENOMIC DNA]</scope>
    <source>
        <strain evidence="5 6">JOP 1030-1</strain>
    </source>
</reference>
<protein>
    <submittedName>
        <fullName evidence="5">Beta-lactamase/transpeptidase-like protein</fullName>
    </submittedName>
</protein>
<gene>
    <name evidence="5" type="ORF">BP01DRAFT_352338</name>
</gene>
<dbReference type="Gene3D" id="2.40.128.50">
    <property type="match status" value="2"/>
</dbReference>
<dbReference type="InterPro" id="IPR012856">
    <property type="entry name" value="DAP_B_dom"/>
</dbReference>
<dbReference type="GeneID" id="37075143"/>
<accession>A0A318ZZY1</accession>
<dbReference type="SUPFAM" id="SSF56601">
    <property type="entry name" value="beta-lactamase/transpeptidase-like"/>
    <property type="match status" value="1"/>
</dbReference>